<reference evidence="15" key="1">
    <citation type="submission" date="2022-07" db="EMBL/GenBank/DDBJ databases">
        <title>Phylogenomic reconstructions and comparative analyses of Kickxellomycotina fungi.</title>
        <authorList>
            <person name="Reynolds N.K."/>
            <person name="Stajich J.E."/>
            <person name="Barry K."/>
            <person name="Grigoriev I.V."/>
            <person name="Crous P."/>
            <person name="Smith M.E."/>
        </authorList>
    </citation>
    <scope>NUCLEOTIDE SEQUENCE</scope>
    <source>
        <strain evidence="15">BCRC 34489</strain>
    </source>
</reference>
<keyword evidence="5" id="KW-0862">Zinc</keyword>
<evidence type="ECO:0000256" key="1">
    <source>
        <dbReference type="ARBA" id="ARBA00022679"/>
    </source>
</evidence>
<evidence type="ECO:0000313" key="15">
    <source>
        <dbReference type="EMBL" id="KAJ2777033.1"/>
    </source>
</evidence>
<evidence type="ECO:0000256" key="5">
    <source>
        <dbReference type="ARBA" id="ARBA00022833"/>
    </source>
</evidence>
<evidence type="ECO:0000256" key="2">
    <source>
        <dbReference type="ARBA" id="ARBA00022691"/>
    </source>
</evidence>
<gene>
    <name evidence="15" type="ORF">GGI15_004644</name>
</gene>
<feature type="region of interest" description="Disordered" evidence="13">
    <location>
        <begin position="665"/>
        <end position="704"/>
    </location>
</feature>
<feature type="region of interest" description="Disordered" evidence="13">
    <location>
        <begin position="547"/>
        <end position="650"/>
    </location>
</feature>
<dbReference type="Proteomes" id="UP001140172">
    <property type="component" value="Unassembled WGS sequence"/>
</dbReference>
<accession>A0A9W8H808</accession>
<comment type="catalytic activity">
    <reaction evidence="9">
        <text>arsenic triglutathione + [thioredoxin]-dithiol + S-adenosyl-L-methionine + 2 H2O = methylarsonous acid + [thioredoxin]-disulfide + 3 glutathione + S-adenosyl-L-homocysteine + H(+)</text>
        <dbReference type="Rhea" id="RHEA:69460"/>
        <dbReference type="Rhea" id="RHEA-COMP:10698"/>
        <dbReference type="Rhea" id="RHEA-COMP:10700"/>
        <dbReference type="ChEBI" id="CHEBI:15377"/>
        <dbReference type="ChEBI" id="CHEBI:15378"/>
        <dbReference type="ChEBI" id="CHEBI:17826"/>
        <dbReference type="ChEBI" id="CHEBI:29950"/>
        <dbReference type="ChEBI" id="CHEBI:50058"/>
        <dbReference type="ChEBI" id="CHEBI:57856"/>
        <dbReference type="ChEBI" id="CHEBI:57925"/>
        <dbReference type="ChEBI" id="CHEBI:59789"/>
        <dbReference type="ChEBI" id="CHEBI:183640"/>
        <dbReference type="EC" id="2.1.1.137"/>
    </reaction>
</comment>
<dbReference type="CDD" id="cd02440">
    <property type="entry name" value="AdoMet_MTases"/>
    <property type="match status" value="1"/>
</dbReference>
<evidence type="ECO:0000256" key="9">
    <source>
        <dbReference type="ARBA" id="ARBA00047941"/>
    </source>
</evidence>
<comment type="caution">
    <text evidence="15">The sequence shown here is derived from an EMBL/GenBank/DDBJ whole genome shotgun (WGS) entry which is preliminary data.</text>
</comment>
<dbReference type="GO" id="GO:0030791">
    <property type="term" value="F:arsenite methyltransferase activity"/>
    <property type="evidence" value="ECO:0007669"/>
    <property type="project" value="UniProtKB-EC"/>
</dbReference>
<evidence type="ECO:0000313" key="16">
    <source>
        <dbReference type="Proteomes" id="UP001140172"/>
    </source>
</evidence>
<dbReference type="AlphaFoldDB" id="A0A9W8H808"/>
<evidence type="ECO:0000256" key="7">
    <source>
        <dbReference type="ARBA" id="ARBA00034521"/>
    </source>
</evidence>
<feature type="compositionally biased region" description="Polar residues" evidence="13">
    <location>
        <begin position="787"/>
        <end position="809"/>
    </location>
</feature>
<feature type="region of interest" description="Disordered" evidence="13">
    <location>
        <begin position="93"/>
        <end position="115"/>
    </location>
</feature>
<keyword evidence="16" id="KW-1185">Reference proteome</keyword>
<dbReference type="InterPro" id="IPR026669">
    <property type="entry name" value="Arsenite_MeTrfase-like"/>
</dbReference>
<dbReference type="OrthoDB" id="8300214at2759"/>
<evidence type="ECO:0000256" key="6">
    <source>
        <dbReference type="ARBA" id="ARBA00034487"/>
    </source>
</evidence>
<keyword evidence="3" id="KW-0479">Metal-binding</keyword>
<name>A0A9W8H808_9FUNG</name>
<feature type="compositionally biased region" description="Basic and acidic residues" evidence="13">
    <location>
        <begin position="628"/>
        <end position="639"/>
    </location>
</feature>
<dbReference type="GO" id="GO:0008270">
    <property type="term" value="F:zinc ion binding"/>
    <property type="evidence" value="ECO:0007669"/>
    <property type="project" value="UniProtKB-KW"/>
</dbReference>
<evidence type="ECO:0000259" key="14">
    <source>
        <dbReference type="PROSITE" id="PS50808"/>
    </source>
</evidence>
<feature type="compositionally biased region" description="Polar residues" evidence="13">
    <location>
        <begin position="665"/>
        <end position="679"/>
    </location>
</feature>
<evidence type="ECO:0000256" key="4">
    <source>
        <dbReference type="ARBA" id="ARBA00022771"/>
    </source>
</evidence>
<feature type="compositionally biased region" description="Polar residues" evidence="13">
    <location>
        <begin position="688"/>
        <end position="704"/>
    </location>
</feature>
<keyword evidence="2" id="KW-0949">S-adenosyl-L-methionine</keyword>
<feature type="region of interest" description="Disordered" evidence="13">
    <location>
        <begin position="717"/>
        <end position="809"/>
    </location>
</feature>
<evidence type="ECO:0000256" key="8">
    <source>
        <dbReference type="ARBA" id="ARBA00034545"/>
    </source>
</evidence>
<dbReference type="InterPro" id="IPR029063">
    <property type="entry name" value="SAM-dependent_MTases_sf"/>
</dbReference>
<dbReference type="PROSITE" id="PS50808">
    <property type="entry name" value="ZF_BED"/>
    <property type="match status" value="1"/>
</dbReference>
<comment type="catalytic activity">
    <reaction evidence="11">
        <text>arsenic triglutathione + 3 [thioredoxin]-dithiol + 3 S-adenosyl-L-methionine = trimethylarsine + 3 [thioredoxin]-disulfide + 3 glutathione + 3 S-adenosyl-L-homocysteine + 3 H(+)</text>
        <dbReference type="Rhea" id="RHEA:69432"/>
        <dbReference type="Rhea" id="RHEA-COMP:10698"/>
        <dbReference type="Rhea" id="RHEA-COMP:10700"/>
        <dbReference type="ChEBI" id="CHEBI:15378"/>
        <dbReference type="ChEBI" id="CHEBI:27130"/>
        <dbReference type="ChEBI" id="CHEBI:29950"/>
        <dbReference type="ChEBI" id="CHEBI:50058"/>
        <dbReference type="ChEBI" id="CHEBI:57856"/>
        <dbReference type="ChEBI" id="CHEBI:57925"/>
        <dbReference type="ChEBI" id="CHEBI:59789"/>
        <dbReference type="ChEBI" id="CHEBI:183640"/>
        <dbReference type="EC" id="2.1.1.137"/>
    </reaction>
</comment>
<feature type="compositionally biased region" description="Pro residues" evidence="13">
    <location>
        <begin position="164"/>
        <end position="190"/>
    </location>
</feature>
<evidence type="ECO:0000256" key="3">
    <source>
        <dbReference type="ARBA" id="ARBA00022723"/>
    </source>
</evidence>
<organism evidence="15 16">
    <name type="scientific">Coemansia interrupta</name>
    <dbReference type="NCBI Taxonomy" id="1126814"/>
    <lineage>
        <taxon>Eukaryota</taxon>
        <taxon>Fungi</taxon>
        <taxon>Fungi incertae sedis</taxon>
        <taxon>Zoopagomycota</taxon>
        <taxon>Kickxellomycotina</taxon>
        <taxon>Kickxellomycetes</taxon>
        <taxon>Kickxellales</taxon>
        <taxon>Kickxellaceae</taxon>
        <taxon>Coemansia</taxon>
    </lineage>
</organism>
<feature type="compositionally biased region" description="Pro residues" evidence="13">
    <location>
        <begin position="617"/>
        <end position="626"/>
    </location>
</feature>
<dbReference type="EC" id="2.1.1.137" evidence="7"/>
<keyword evidence="1" id="KW-0808">Transferase</keyword>
<evidence type="ECO:0000256" key="10">
    <source>
        <dbReference type="ARBA" id="ARBA00047943"/>
    </source>
</evidence>
<dbReference type="SUPFAM" id="SSF53335">
    <property type="entry name" value="S-adenosyl-L-methionine-dependent methyltransferases"/>
    <property type="match status" value="1"/>
</dbReference>
<feature type="compositionally biased region" description="Low complexity" evidence="13">
    <location>
        <begin position="601"/>
        <end position="616"/>
    </location>
</feature>
<dbReference type="InterPro" id="IPR003656">
    <property type="entry name" value="Znf_BED"/>
</dbReference>
<feature type="domain" description="BED-type" evidence="14">
    <location>
        <begin position="4"/>
        <end position="60"/>
    </location>
</feature>
<feature type="compositionally biased region" description="Low complexity" evidence="13">
    <location>
        <begin position="733"/>
        <end position="769"/>
    </location>
</feature>
<sequence length="809" mass="88340">MAPKHFAPVWQHYERHEPTGRSKHHRAICKFCSYELSGQPERMKTHLQRCTNCPQHIKDEFASEEGSGTGGSGTSYGQNNFAISTASMLFERAEDGSPGPTIVSRGGDGSMNLTPLKRKRSLEIGSGAEGLAGLPWAPTTNASAIAPAHNAQASQVAQPSIPLQLPPPLSQHAPPPPPAAAAATAPPPPVISTHHESSSFLGVYDNVRGYYSRLTPMNKMQTSIGPTIAPHPLIREAIAKVPKAVRERFYGCGMPLPTGIEGLRVLDLGCGAGRDCYVAAKLVGRSGEVIGVDMTDEQLRVASEFIPEYARTLGYQPHLRFVKGYIEFLSQLPELYPGSIDMCISNNAVNLSPNKELVLRSVFEILKEGGEFQFSDIYADRRLPNHVRSHPVLMGECLGGALYTEDFKRLCQRVGFVDARQVSPPALVRIEAPELRDLVGATQFYSITFRLFKFARPASVLEPTREDYGQVAIYRGTIEGQRARTRFDNEWAFEANRPVLVDGNTAIMLGESWLRRHFEVRGDRSLHFGGFTQLPPSVQYEPWETDHELEEYDPSDERQTRRRGILPLPTPYFINGLRQQGQKQSATQALNDPPRLHHQRSQSGSRQSSPAYEPHVSQPPPQPPLPVSEHRGSTMRDHPTTFPRLSSFSISQSNVRADGAIARSTASGLRDPQQQNTSAPRFILPVNRLSSGNKPATAVSDSVSAPVTALPPVVSPRFASGMQQLPPQPQPQPQSQLQKQQQHLKGVGSSGSVVGSTGSPSVRSGSVGSPITPSGQHMLQAAATVLQHRQPSSFAMPSSDRSPISSLCK</sequence>
<evidence type="ECO:0000256" key="12">
    <source>
        <dbReference type="PROSITE-ProRule" id="PRU00027"/>
    </source>
</evidence>
<dbReference type="EMBL" id="JANBUM010000445">
    <property type="protein sequence ID" value="KAJ2777033.1"/>
    <property type="molecule type" value="Genomic_DNA"/>
</dbReference>
<dbReference type="InterPro" id="IPR025714">
    <property type="entry name" value="Methyltranfer_dom"/>
</dbReference>
<keyword evidence="4 12" id="KW-0863">Zinc-finger</keyword>
<protein>
    <recommendedName>
        <fullName evidence="8">Arsenite methyltransferase</fullName>
        <ecNumber evidence="7">2.1.1.137</ecNumber>
    </recommendedName>
</protein>
<dbReference type="Gene3D" id="3.40.5.100">
    <property type="match status" value="1"/>
</dbReference>
<feature type="region of interest" description="Disordered" evidence="13">
    <location>
        <begin position="148"/>
        <end position="195"/>
    </location>
</feature>
<dbReference type="Pfam" id="PF13847">
    <property type="entry name" value="Methyltransf_31"/>
    <property type="match status" value="1"/>
</dbReference>
<dbReference type="PANTHER" id="PTHR43675">
    <property type="entry name" value="ARSENITE METHYLTRANSFERASE"/>
    <property type="match status" value="1"/>
</dbReference>
<dbReference type="Gene3D" id="3.40.50.150">
    <property type="entry name" value="Vaccinia Virus protein VP39"/>
    <property type="match status" value="1"/>
</dbReference>
<dbReference type="PANTHER" id="PTHR43675:SF8">
    <property type="entry name" value="ARSENITE METHYLTRANSFERASE"/>
    <property type="match status" value="1"/>
</dbReference>
<proteinExistence type="inferred from homology"/>
<comment type="catalytic activity">
    <reaction evidence="10">
        <text>arsenic triglutathione + 2 [thioredoxin]-dithiol + 2 S-adenosyl-L-methionine + H2O = dimethylarsinous acid + 2 [thioredoxin]-disulfide + 3 glutathione + 2 S-adenosyl-L-homocysteine + 2 H(+)</text>
        <dbReference type="Rhea" id="RHEA:69464"/>
        <dbReference type="Rhea" id="RHEA-COMP:10698"/>
        <dbReference type="Rhea" id="RHEA-COMP:10700"/>
        <dbReference type="ChEBI" id="CHEBI:15377"/>
        <dbReference type="ChEBI" id="CHEBI:15378"/>
        <dbReference type="ChEBI" id="CHEBI:23808"/>
        <dbReference type="ChEBI" id="CHEBI:29950"/>
        <dbReference type="ChEBI" id="CHEBI:50058"/>
        <dbReference type="ChEBI" id="CHEBI:57856"/>
        <dbReference type="ChEBI" id="CHEBI:57925"/>
        <dbReference type="ChEBI" id="CHEBI:59789"/>
        <dbReference type="ChEBI" id="CHEBI:183640"/>
        <dbReference type="EC" id="2.1.1.137"/>
    </reaction>
</comment>
<dbReference type="GO" id="GO:0003677">
    <property type="term" value="F:DNA binding"/>
    <property type="evidence" value="ECO:0007669"/>
    <property type="project" value="InterPro"/>
</dbReference>
<feature type="compositionally biased region" description="Polar residues" evidence="13">
    <location>
        <begin position="577"/>
        <end position="590"/>
    </location>
</feature>
<evidence type="ECO:0000256" key="13">
    <source>
        <dbReference type="SAM" id="MobiDB-lite"/>
    </source>
</evidence>
<comment type="similarity">
    <text evidence="6">Belongs to the methyltransferase superfamily. Arsenite methyltransferase family.</text>
</comment>
<evidence type="ECO:0000256" key="11">
    <source>
        <dbReference type="ARBA" id="ARBA00048428"/>
    </source>
</evidence>